<dbReference type="GO" id="GO:0005576">
    <property type="term" value="C:extracellular region"/>
    <property type="evidence" value="ECO:0007669"/>
    <property type="project" value="TreeGrafter"/>
</dbReference>
<dbReference type="HOGENOM" id="CLU_019602_18_4_7"/>
<dbReference type="PROSITE" id="PS01039">
    <property type="entry name" value="SBP_BACTERIAL_3"/>
    <property type="match status" value="1"/>
</dbReference>
<evidence type="ECO:0000256" key="1">
    <source>
        <dbReference type="ARBA" id="ARBA00010333"/>
    </source>
</evidence>
<feature type="signal peptide" evidence="5">
    <location>
        <begin position="1"/>
        <end position="27"/>
    </location>
</feature>
<dbReference type="InterPro" id="IPR018313">
    <property type="entry name" value="SBP_3_CS"/>
</dbReference>
<evidence type="ECO:0000259" key="7">
    <source>
        <dbReference type="SMART" id="SM00079"/>
    </source>
</evidence>
<dbReference type="GO" id="GO:0016020">
    <property type="term" value="C:membrane"/>
    <property type="evidence" value="ECO:0007669"/>
    <property type="project" value="InterPro"/>
</dbReference>
<protein>
    <submittedName>
        <fullName evidence="8">Extracellular solute-binding protein, family 3</fullName>
    </submittedName>
</protein>
<dbReference type="Proteomes" id="UP000001784">
    <property type="component" value="Chromosome"/>
</dbReference>
<comment type="similarity">
    <text evidence="1 4">Belongs to the bacterial solute-binding protein 3 family.</text>
</comment>
<accession>A0LN34</accession>
<dbReference type="SMART" id="SM00062">
    <property type="entry name" value="PBPb"/>
    <property type="match status" value="1"/>
</dbReference>
<evidence type="ECO:0000313" key="9">
    <source>
        <dbReference type="Proteomes" id="UP000001784"/>
    </source>
</evidence>
<dbReference type="AlphaFoldDB" id="A0LN34"/>
<dbReference type="RefSeq" id="WP_011699961.1">
    <property type="nucleotide sequence ID" value="NC_008554.1"/>
</dbReference>
<dbReference type="STRING" id="335543.Sfum_3163"/>
<dbReference type="Pfam" id="PF00497">
    <property type="entry name" value="SBP_bac_3"/>
    <property type="match status" value="1"/>
</dbReference>
<organism evidence="8 9">
    <name type="scientific">Syntrophobacter fumaroxidans (strain DSM 10017 / MPOB)</name>
    <dbReference type="NCBI Taxonomy" id="335543"/>
    <lineage>
        <taxon>Bacteria</taxon>
        <taxon>Pseudomonadati</taxon>
        <taxon>Thermodesulfobacteriota</taxon>
        <taxon>Syntrophobacteria</taxon>
        <taxon>Syntrophobacterales</taxon>
        <taxon>Syntrophobacteraceae</taxon>
        <taxon>Syntrophobacter</taxon>
    </lineage>
</organism>
<evidence type="ECO:0000256" key="4">
    <source>
        <dbReference type="RuleBase" id="RU003744"/>
    </source>
</evidence>
<name>A0LN34_SYNFM</name>
<dbReference type="eggNOG" id="COG0834">
    <property type="taxonomic scope" value="Bacteria"/>
</dbReference>
<dbReference type="InterPro" id="IPR001638">
    <property type="entry name" value="Solute-binding_3/MltF_N"/>
</dbReference>
<dbReference type="Gene3D" id="3.40.190.10">
    <property type="entry name" value="Periplasmic binding protein-like II"/>
    <property type="match status" value="2"/>
</dbReference>
<gene>
    <name evidence="8" type="ordered locus">Sfum_3163</name>
</gene>
<dbReference type="PANTHER" id="PTHR30085:SF6">
    <property type="entry name" value="ABC TRANSPORTER GLUTAMINE-BINDING PROTEIN GLNH"/>
    <property type="match status" value="1"/>
</dbReference>
<dbReference type="PANTHER" id="PTHR30085">
    <property type="entry name" value="AMINO ACID ABC TRANSPORTER PERMEASE"/>
    <property type="match status" value="1"/>
</dbReference>
<sequence length="295" mass="32723">MMRKLFGASAAALLLMWTANTACPAHAESVMDKIERTGKVNMGHREGAVPFGYMDEKGQWVGFDMDLGAELAKALETKFGKKIEYIKTPMNPKNRIPLVANGTVDVGIGSTTITLEREEAVDFSLPYFLTGTKLLVPKGSPIRDYRQLAGKKVGVGSGSTANIKGLQKAIDAKTIDPPCEMVLFEDHAKGFLGLQQGKIDAYFTDEAMLAGMRAKAQKPDDWEVVAPFLTYEPYGFILPRDDSKWRDFVNATLIRMYKDGTFEKIYNKWFGPGGQLVLPMTGEYRIMLKVLSFPD</sequence>
<dbReference type="CDD" id="cd13689">
    <property type="entry name" value="PBP2_BsGlnH"/>
    <property type="match status" value="1"/>
</dbReference>
<reference evidence="8 9" key="1">
    <citation type="submission" date="2006-10" db="EMBL/GenBank/DDBJ databases">
        <title>Complete sequence of Syntrophobacter fumaroxidans MPOB.</title>
        <authorList>
            <consortium name="US DOE Joint Genome Institute"/>
            <person name="Copeland A."/>
            <person name="Lucas S."/>
            <person name="Lapidus A."/>
            <person name="Barry K."/>
            <person name="Detter J.C."/>
            <person name="Glavina del Rio T."/>
            <person name="Hammon N."/>
            <person name="Israni S."/>
            <person name="Pitluck S."/>
            <person name="Goltsman E.G."/>
            <person name="Martinez M."/>
            <person name="Schmutz J."/>
            <person name="Larimer F."/>
            <person name="Land M."/>
            <person name="Hauser L."/>
            <person name="Kyrpides N."/>
            <person name="Kim E."/>
            <person name="Boone D.R."/>
            <person name="Brockman F."/>
            <person name="Culley D."/>
            <person name="Ferry J."/>
            <person name="Gunsalus R."/>
            <person name="McInerney M.J."/>
            <person name="Morrison M."/>
            <person name="Plugge C."/>
            <person name="Rohlin L."/>
            <person name="Scholten J."/>
            <person name="Sieber J."/>
            <person name="Stams A.J.M."/>
            <person name="Worm P."/>
            <person name="Henstra A.M."/>
            <person name="Richardson P."/>
        </authorList>
    </citation>
    <scope>NUCLEOTIDE SEQUENCE [LARGE SCALE GENOMIC DNA]</scope>
    <source>
        <strain evidence="9">DSM 10017 / MPOB</strain>
    </source>
</reference>
<evidence type="ECO:0000313" key="8">
    <source>
        <dbReference type="EMBL" id="ABK18836.1"/>
    </source>
</evidence>
<dbReference type="SUPFAM" id="SSF53850">
    <property type="entry name" value="Periplasmic binding protein-like II"/>
    <property type="match status" value="1"/>
</dbReference>
<evidence type="ECO:0000256" key="3">
    <source>
        <dbReference type="ARBA" id="ARBA00022729"/>
    </source>
</evidence>
<dbReference type="KEGG" id="sfu:Sfum_3163"/>
<proteinExistence type="inferred from homology"/>
<dbReference type="GO" id="GO:0015276">
    <property type="term" value="F:ligand-gated monoatomic ion channel activity"/>
    <property type="evidence" value="ECO:0007669"/>
    <property type="project" value="InterPro"/>
</dbReference>
<evidence type="ECO:0000259" key="6">
    <source>
        <dbReference type="SMART" id="SM00062"/>
    </source>
</evidence>
<dbReference type="EMBL" id="CP000478">
    <property type="protein sequence ID" value="ABK18836.1"/>
    <property type="molecule type" value="Genomic_DNA"/>
</dbReference>
<dbReference type="FunCoup" id="A0LN34">
    <property type="interactions" value="150"/>
</dbReference>
<feature type="domain" description="Ionotropic glutamate receptor C-terminal" evidence="7">
    <location>
        <begin position="39"/>
        <end position="272"/>
    </location>
</feature>
<dbReference type="InterPro" id="IPR001320">
    <property type="entry name" value="Iontro_rcpt_C"/>
</dbReference>
<keyword evidence="3 5" id="KW-0732">Signal</keyword>
<evidence type="ECO:0000256" key="5">
    <source>
        <dbReference type="SAM" id="SignalP"/>
    </source>
</evidence>
<keyword evidence="9" id="KW-1185">Reference proteome</keyword>
<dbReference type="InParanoid" id="A0LN34"/>
<feature type="domain" description="Solute-binding protein family 3/N-terminal" evidence="6">
    <location>
        <begin position="39"/>
        <end position="273"/>
    </location>
</feature>
<feature type="chain" id="PRO_5002626880" evidence="5">
    <location>
        <begin position="28"/>
        <end position="295"/>
    </location>
</feature>
<dbReference type="InterPro" id="IPR051455">
    <property type="entry name" value="Bact_solute-bind_prot3"/>
</dbReference>
<dbReference type="SMART" id="SM00079">
    <property type="entry name" value="PBPe"/>
    <property type="match status" value="1"/>
</dbReference>
<dbReference type="GO" id="GO:0006865">
    <property type="term" value="P:amino acid transport"/>
    <property type="evidence" value="ECO:0007669"/>
    <property type="project" value="TreeGrafter"/>
</dbReference>
<dbReference type="GO" id="GO:0030288">
    <property type="term" value="C:outer membrane-bounded periplasmic space"/>
    <property type="evidence" value="ECO:0007669"/>
    <property type="project" value="TreeGrafter"/>
</dbReference>
<evidence type="ECO:0000256" key="2">
    <source>
        <dbReference type="ARBA" id="ARBA00022448"/>
    </source>
</evidence>
<keyword evidence="2" id="KW-0813">Transport</keyword>